<evidence type="ECO:0000313" key="3">
    <source>
        <dbReference type="Proteomes" id="UP001159405"/>
    </source>
</evidence>
<organism evidence="2 3">
    <name type="scientific">Porites lobata</name>
    <dbReference type="NCBI Taxonomy" id="104759"/>
    <lineage>
        <taxon>Eukaryota</taxon>
        <taxon>Metazoa</taxon>
        <taxon>Cnidaria</taxon>
        <taxon>Anthozoa</taxon>
        <taxon>Hexacorallia</taxon>
        <taxon>Scleractinia</taxon>
        <taxon>Fungiina</taxon>
        <taxon>Poritidae</taxon>
        <taxon>Porites</taxon>
    </lineage>
</organism>
<feature type="region of interest" description="Disordered" evidence="1">
    <location>
        <begin position="61"/>
        <end position="84"/>
    </location>
</feature>
<keyword evidence="3" id="KW-1185">Reference proteome</keyword>
<feature type="region of interest" description="Disordered" evidence="1">
    <location>
        <begin position="1"/>
        <end position="44"/>
    </location>
</feature>
<evidence type="ECO:0000313" key="2">
    <source>
        <dbReference type="EMBL" id="CAH3186022.1"/>
    </source>
</evidence>
<evidence type="ECO:0000256" key="1">
    <source>
        <dbReference type="SAM" id="MobiDB-lite"/>
    </source>
</evidence>
<sequence length="173" mass="18595">AVIHKQPRLAQKGSTETSIAGKSPLSADQPITSPNIESLEKDVTPETRACQAVIHKQPCLAQKGSTETSIAGKSPLSADKPITSPNIESLEKDAVIYKQPSLAQKGSTETSIARKSPLSADKPITSPNIESMEKDVTLETRACQEHLDKTGHRNFPEDDEPDNEKGKEVVNAS</sequence>
<gene>
    <name evidence="2" type="ORF">PLOB_00033858</name>
</gene>
<feature type="compositionally biased region" description="Polar residues" evidence="1">
    <location>
        <begin position="101"/>
        <end position="113"/>
    </location>
</feature>
<name>A0ABN8S2T0_9CNID</name>
<protein>
    <submittedName>
        <fullName evidence="2">Uncharacterized protein</fullName>
    </submittedName>
</protein>
<feature type="compositionally biased region" description="Basic and acidic residues" evidence="1">
    <location>
        <begin position="163"/>
        <end position="173"/>
    </location>
</feature>
<dbReference type="EMBL" id="CALNXK010000456">
    <property type="protein sequence ID" value="CAH3186022.1"/>
    <property type="molecule type" value="Genomic_DNA"/>
</dbReference>
<feature type="compositionally biased region" description="Basic and acidic residues" evidence="1">
    <location>
        <begin position="131"/>
        <end position="156"/>
    </location>
</feature>
<feature type="region of interest" description="Disordered" evidence="1">
    <location>
        <begin position="101"/>
        <end position="173"/>
    </location>
</feature>
<feature type="non-terminal residue" evidence="2">
    <location>
        <position position="1"/>
    </location>
</feature>
<proteinExistence type="predicted"/>
<comment type="caution">
    <text evidence="2">The sequence shown here is derived from an EMBL/GenBank/DDBJ whole genome shotgun (WGS) entry which is preliminary data.</text>
</comment>
<dbReference type="Proteomes" id="UP001159405">
    <property type="component" value="Unassembled WGS sequence"/>
</dbReference>
<accession>A0ABN8S2T0</accession>
<reference evidence="2 3" key="1">
    <citation type="submission" date="2022-05" db="EMBL/GenBank/DDBJ databases">
        <authorList>
            <consortium name="Genoscope - CEA"/>
            <person name="William W."/>
        </authorList>
    </citation>
    <scope>NUCLEOTIDE SEQUENCE [LARGE SCALE GENOMIC DNA]</scope>
</reference>